<dbReference type="EMBL" id="MCGN01000010">
    <property type="protein sequence ID" value="ORY92118.1"/>
    <property type="molecule type" value="Genomic_DNA"/>
</dbReference>
<keyword evidence="2" id="KW-0963">Cytoplasm</keyword>
<protein>
    <submittedName>
        <fullName evidence="11">C2H2 type zinc-finger-domain-containing protein</fullName>
    </submittedName>
</protein>
<dbReference type="SMART" id="SM00355">
    <property type="entry name" value="ZnF_C2H2"/>
    <property type="match status" value="4"/>
</dbReference>
<evidence type="ECO:0000313" key="11">
    <source>
        <dbReference type="EMBL" id="ORY92118.1"/>
    </source>
</evidence>
<evidence type="ECO:0000256" key="2">
    <source>
        <dbReference type="ARBA" id="ARBA00022490"/>
    </source>
</evidence>
<evidence type="ECO:0000259" key="10">
    <source>
        <dbReference type="PROSITE" id="PS00028"/>
    </source>
</evidence>
<dbReference type="PANTHER" id="PTHR13182">
    <property type="entry name" value="ZINC FINGER PROTEIN 622"/>
    <property type="match status" value="1"/>
</dbReference>
<dbReference type="InterPro" id="IPR040025">
    <property type="entry name" value="Znf622/Rei1/Reh1"/>
</dbReference>
<dbReference type="PANTHER" id="PTHR13182:SF8">
    <property type="entry name" value="CYTOPLASMIC 60S SUBUNIT BIOGENESIS FACTOR ZNF622"/>
    <property type="match status" value="1"/>
</dbReference>
<dbReference type="AlphaFoldDB" id="A0A1X2H411"/>
<evidence type="ECO:0000256" key="1">
    <source>
        <dbReference type="ARBA" id="ARBA00004496"/>
    </source>
</evidence>
<evidence type="ECO:0000256" key="6">
    <source>
        <dbReference type="ARBA" id="ARBA00022771"/>
    </source>
</evidence>
<dbReference type="InterPro" id="IPR041661">
    <property type="entry name" value="ZN622/Rei1/Reh1_Znf-C2H2"/>
</dbReference>
<keyword evidence="12" id="KW-1185">Reference proteome</keyword>
<dbReference type="InterPro" id="IPR003604">
    <property type="entry name" value="Matrin/U1-like-C_Znf_C2H2"/>
</dbReference>
<dbReference type="Pfam" id="PF12756">
    <property type="entry name" value="zf-C2H2_2"/>
    <property type="match status" value="1"/>
</dbReference>
<name>A0A1X2H411_SYNRA</name>
<feature type="region of interest" description="Disordered" evidence="9">
    <location>
        <begin position="84"/>
        <end position="145"/>
    </location>
</feature>
<dbReference type="OMA" id="TTCLFAH"/>
<evidence type="ECO:0000256" key="9">
    <source>
        <dbReference type="SAM" id="MobiDB-lite"/>
    </source>
</evidence>
<dbReference type="InterPro" id="IPR022755">
    <property type="entry name" value="Znf_C2H2_jaz"/>
</dbReference>
<dbReference type="GO" id="GO:0003676">
    <property type="term" value="F:nucleic acid binding"/>
    <property type="evidence" value="ECO:0007669"/>
    <property type="project" value="InterPro"/>
</dbReference>
<dbReference type="GO" id="GO:0008270">
    <property type="term" value="F:zinc ion binding"/>
    <property type="evidence" value="ECO:0007669"/>
    <property type="project" value="UniProtKB-KW"/>
</dbReference>
<evidence type="ECO:0000256" key="4">
    <source>
        <dbReference type="ARBA" id="ARBA00022723"/>
    </source>
</evidence>
<dbReference type="OrthoDB" id="19329at2759"/>
<dbReference type="GO" id="GO:0042273">
    <property type="term" value="P:ribosomal large subunit biogenesis"/>
    <property type="evidence" value="ECO:0007669"/>
    <property type="project" value="TreeGrafter"/>
</dbReference>
<keyword evidence="4" id="KW-0479">Metal-binding</keyword>
<reference evidence="11 12" key="1">
    <citation type="submission" date="2016-07" db="EMBL/GenBank/DDBJ databases">
        <title>Pervasive Adenine N6-methylation of Active Genes in Fungi.</title>
        <authorList>
            <consortium name="DOE Joint Genome Institute"/>
            <person name="Mondo S.J."/>
            <person name="Dannebaum R.O."/>
            <person name="Kuo R.C."/>
            <person name="Labutti K."/>
            <person name="Haridas S."/>
            <person name="Kuo A."/>
            <person name="Salamov A."/>
            <person name="Ahrendt S.R."/>
            <person name="Lipzen A."/>
            <person name="Sullivan W."/>
            <person name="Andreopoulos W.B."/>
            <person name="Clum A."/>
            <person name="Lindquist E."/>
            <person name="Daum C."/>
            <person name="Ramamoorthy G.K."/>
            <person name="Gryganskyi A."/>
            <person name="Culley D."/>
            <person name="Magnuson J.K."/>
            <person name="James T.Y."/>
            <person name="O'Malley M.A."/>
            <person name="Stajich J.E."/>
            <person name="Spatafora J.W."/>
            <person name="Visel A."/>
            <person name="Grigoriev I.V."/>
        </authorList>
    </citation>
    <scope>NUCLEOTIDE SEQUENCE [LARGE SCALE GENOMIC DNA]</scope>
    <source>
        <strain evidence="11 12">NRRL 2496</strain>
    </source>
</reference>
<dbReference type="GO" id="GO:0005737">
    <property type="term" value="C:cytoplasm"/>
    <property type="evidence" value="ECO:0007669"/>
    <property type="project" value="UniProtKB-SubCell"/>
</dbReference>
<feature type="domain" description="C2H2-type" evidence="10">
    <location>
        <begin position="6"/>
        <end position="28"/>
    </location>
</feature>
<dbReference type="PROSITE" id="PS00028">
    <property type="entry name" value="ZINC_FINGER_C2H2_1"/>
    <property type="match status" value="2"/>
</dbReference>
<feature type="domain" description="C2H2-type" evidence="10">
    <location>
        <begin position="71"/>
        <end position="93"/>
    </location>
</feature>
<comment type="subcellular location">
    <subcellularLocation>
        <location evidence="1">Cytoplasm</location>
    </subcellularLocation>
</comment>
<dbReference type="FunCoup" id="A0A1X2H411">
    <property type="interactions" value="320"/>
</dbReference>
<dbReference type="InterPro" id="IPR013087">
    <property type="entry name" value="Znf_C2H2_type"/>
</dbReference>
<evidence type="ECO:0000256" key="5">
    <source>
        <dbReference type="ARBA" id="ARBA00022737"/>
    </source>
</evidence>
<dbReference type="Proteomes" id="UP000242180">
    <property type="component" value="Unassembled WGS sequence"/>
</dbReference>
<feature type="region of interest" description="Disordered" evidence="9">
    <location>
        <begin position="45"/>
        <end position="64"/>
    </location>
</feature>
<keyword evidence="5" id="KW-0677">Repeat</keyword>
<evidence type="ECO:0000256" key="7">
    <source>
        <dbReference type="ARBA" id="ARBA00022833"/>
    </source>
</evidence>
<keyword evidence="7" id="KW-0862">Zinc</keyword>
<dbReference type="Gene3D" id="3.30.160.60">
    <property type="entry name" value="Classic Zinc Finger"/>
    <property type="match status" value="1"/>
</dbReference>
<gene>
    <name evidence="11" type="ORF">BCR43DRAFT_527397</name>
</gene>
<proteinExistence type="inferred from homology"/>
<comment type="similarity">
    <text evidence="8">Belongs to the REI1 family.</text>
</comment>
<dbReference type="GO" id="GO:0030687">
    <property type="term" value="C:preribosome, large subunit precursor"/>
    <property type="evidence" value="ECO:0007669"/>
    <property type="project" value="TreeGrafter"/>
</dbReference>
<organism evidence="11 12">
    <name type="scientific">Syncephalastrum racemosum</name>
    <name type="common">Filamentous fungus</name>
    <dbReference type="NCBI Taxonomy" id="13706"/>
    <lineage>
        <taxon>Eukaryota</taxon>
        <taxon>Fungi</taxon>
        <taxon>Fungi incertae sedis</taxon>
        <taxon>Mucoromycota</taxon>
        <taxon>Mucoromycotina</taxon>
        <taxon>Mucoromycetes</taxon>
        <taxon>Mucorales</taxon>
        <taxon>Syncephalastraceae</taxon>
        <taxon>Syncephalastrum</taxon>
    </lineage>
</organism>
<dbReference type="SUPFAM" id="SSF57667">
    <property type="entry name" value="beta-beta-alpha zinc fingers"/>
    <property type="match status" value="3"/>
</dbReference>
<dbReference type="InParanoid" id="A0A1X2H411"/>
<keyword evidence="3" id="KW-0690">Ribosome biogenesis</keyword>
<evidence type="ECO:0000256" key="8">
    <source>
        <dbReference type="ARBA" id="ARBA00034126"/>
    </source>
</evidence>
<feature type="compositionally biased region" description="Basic and acidic residues" evidence="9">
    <location>
        <begin position="106"/>
        <end position="139"/>
    </location>
</feature>
<feature type="compositionally biased region" description="Low complexity" evidence="9">
    <location>
        <begin position="50"/>
        <end position="64"/>
    </location>
</feature>
<evidence type="ECO:0000313" key="12">
    <source>
        <dbReference type="Proteomes" id="UP000242180"/>
    </source>
</evidence>
<comment type="caution">
    <text evidence="11">The sequence shown here is derived from an EMBL/GenBank/DDBJ whole genome shotgun (WGS) entry which is preliminary data.</text>
</comment>
<dbReference type="SMART" id="SM00451">
    <property type="entry name" value="ZnF_U1"/>
    <property type="match status" value="2"/>
</dbReference>
<dbReference type="STRING" id="13706.A0A1X2H411"/>
<sequence length="401" mass="46260">MSLYTCIACQVAFESASGQRTHYRSDWHRYNLKRKVADLPPVSEDQFQNKAQSKQETQTQQSEANAFKGYCEPCRKSFRTKNAYDNHVQSKKHKEVAAKAVPRPKKKEEEDKPVPEEDASKPDQAEQPQEKEQEKEPKPDLTINENMTEEEMLAKIDAKIKAARRLTETECLFCSHDADTFEANMEHMTLAHSFFIPDIEYLVDLKGLVRYLGEKISVGNVCLYCNGKGREMRSLDAVRKHMMDKGHCKIAYDTDDDAIELVDYYDFSSSYPELEGEEVDADADLAELTQGIHLADDDMSLVLANGSVIGHRSLKRYYDQKLKPEETRDSVLINKLIGQYENMQGFESMRAKQGQRLITDGRPDKVRPTEAFRDHRMHHEYQTRVGLQSNKLQKYFRVQII</sequence>
<keyword evidence="6 11" id="KW-0863">Zinc-finger</keyword>
<accession>A0A1X2H411</accession>
<evidence type="ECO:0000256" key="3">
    <source>
        <dbReference type="ARBA" id="ARBA00022517"/>
    </source>
</evidence>
<dbReference type="InterPro" id="IPR036236">
    <property type="entry name" value="Znf_C2H2_sf"/>
</dbReference>
<dbReference type="Pfam" id="PF12171">
    <property type="entry name" value="zf-C2H2_jaz"/>
    <property type="match status" value="1"/>
</dbReference>